<dbReference type="InterPro" id="IPR003661">
    <property type="entry name" value="HisK_dim/P_dom"/>
</dbReference>
<comment type="catalytic activity">
    <reaction evidence="1">
        <text>ATP + protein L-histidine = ADP + protein N-phospho-L-histidine.</text>
        <dbReference type="EC" id="2.7.13.3"/>
    </reaction>
</comment>
<dbReference type="Gene3D" id="1.10.287.130">
    <property type="match status" value="1"/>
</dbReference>
<evidence type="ECO:0000256" key="11">
    <source>
        <dbReference type="ARBA" id="ARBA00022989"/>
    </source>
</evidence>
<dbReference type="Gene3D" id="3.30.565.10">
    <property type="entry name" value="Histidine kinase-like ATPase, C-terminal domain"/>
    <property type="match status" value="1"/>
</dbReference>
<dbReference type="SUPFAM" id="SSF47384">
    <property type="entry name" value="Homodimeric domain of signal transducing histidine kinase"/>
    <property type="match status" value="1"/>
</dbReference>
<keyword evidence="9" id="KW-0418">Kinase</keyword>
<reference evidence="14 15" key="1">
    <citation type="submission" date="2021-12" db="EMBL/GenBank/DDBJ databases">
        <title>Discovery of the Pendulisporaceae a myxobacterial family with distinct sporulation behavior and unique specialized metabolism.</title>
        <authorList>
            <person name="Garcia R."/>
            <person name="Popoff A."/>
            <person name="Bader C.D."/>
            <person name="Loehr J."/>
            <person name="Walesch S."/>
            <person name="Walt C."/>
            <person name="Boldt J."/>
            <person name="Bunk B."/>
            <person name="Haeckl F.J.F.P.J."/>
            <person name="Gunesch A.P."/>
            <person name="Birkelbach J."/>
            <person name="Nuebel U."/>
            <person name="Pietschmann T."/>
            <person name="Bach T."/>
            <person name="Mueller R."/>
        </authorList>
    </citation>
    <scope>NUCLEOTIDE SEQUENCE [LARGE SCALE GENOMIC DNA]</scope>
    <source>
        <strain evidence="14 15">MSr12523</strain>
    </source>
</reference>
<keyword evidence="4" id="KW-1003">Cell membrane</keyword>
<evidence type="ECO:0000256" key="4">
    <source>
        <dbReference type="ARBA" id="ARBA00022475"/>
    </source>
</evidence>
<evidence type="ECO:0000256" key="8">
    <source>
        <dbReference type="ARBA" id="ARBA00022741"/>
    </source>
</evidence>
<accession>A0ABZ2K677</accession>
<dbReference type="CDD" id="cd00082">
    <property type="entry name" value="HisKA"/>
    <property type="match status" value="1"/>
</dbReference>
<sequence length="584" mass="64377">MVAAFLVIHSTIVWYAWRTTSRRAMLDAETAGRQRLSLYASSIERALDKYRPLPEILARDKDIRALLHSPHDAALVDSVNRSLEATNTAMSAAALYVLNTDGVALAASNWNQEHSFVGRDLAYRPYYHQAIATGSGRFFGVGTTSGLPGYFMANAVQSGNERIGIVVVKVDLEPLERDWTRAEERVLVVDANGVAFLASRPELKYGLMAHLSPNSAQTIAEQHQYPADALHAVHYNIERELTKDTRIVRLRTGARGTQFLMQSLAMPSDGWTMHYLSSLTAVDAQARDSAIKASAAIVAGALLLLYLRQRRLALRATLASRDELEAQVHARTADLRAEIAERQKAEHVLREAQDELVHAGKMAALGQMSAAVAHELNQPLTAMQTFLASTRVLLEEGDDEQAAKNLALLEELGQRMSRLTGQLRGFSPRRSGRAERVALELAIERALLLCEGRVRLERVEVDVQIPSGASVLAERTRIEQIMLNLVRNALDAMTKREARRLSIRVTESGERCTIRVGDTGEGIQEEHLARLFDPFFTTKADGEGLGLGLSVTYGIVRELGGSIRVESTVGIGSTFIVELPRYKP</sequence>
<protein>
    <recommendedName>
        <fullName evidence="3">histidine kinase</fullName>
        <ecNumber evidence="3">2.7.13.3</ecNumber>
    </recommendedName>
</protein>
<dbReference type="RefSeq" id="WP_394844805.1">
    <property type="nucleotide sequence ID" value="NZ_CP089982.1"/>
</dbReference>
<dbReference type="InterPro" id="IPR017055">
    <property type="entry name" value="Sig_transdc_His_kinase_DctB"/>
</dbReference>
<dbReference type="Pfam" id="PF00512">
    <property type="entry name" value="HisKA"/>
    <property type="match status" value="1"/>
</dbReference>
<evidence type="ECO:0000256" key="6">
    <source>
        <dbReference type="ARBA" id="ARBA00022679"/>
    </source>
</evidence>
<proteinExistence type="predicted"/>
<dbReference type="InterPro" id="IPR003594">
    <property type="entry name" value="HATPase_dom"/>
</dbReference>
<keyword evidence="10 14" id="KW-0067">ATP-binding</keyword>
<gene>
    <name evidence="14" type="ORF">LZC95_48135</name>
</gene>
<dbReference type="EC" id="2.7.13.3" evidence="3"/>
<evidence type="ECO:0000313" key="14">
    <source>
        <dbReference type="EMBL" id="WXA94203.1"/>
    </source>
</evidence>
<dbReference type="PANTHER" id="PTHR43065">
    <property type="entry name" value="SENSOR HISTIDINE KINASE"/>
    <property type="match status" value="1"/>
</dbReference>
<evidence type="ECO:0000259" key="13">
    <source>
        <dbReference type="PROSITE" id="PS50109"/>
    </source>
</evidence>
<dbReference type="Gene3D" id="3.30.450.20">
    <property type="entry name" value="PAS domain"/>
    <property type="match status" value="2"/>
</dbReference>
<keyword evidence="11" id="KW-1133">Transmembrane helix</keyword>
<dbReference type="EMBL" id="CP089982">
    <property type="protein sequence ID" value="WXA94203.1"/>
    <property type="molecule type" value="Genomic_DNA"/>
</dbReference>
<keyword evidence="15" id="KW-1185">Reference proteome</keyword>
<dbReference type="SMART" id="SM00387">
    <property type="entry name" value="HATPase_c"/>
    <property type="match status" value="1"/>
</dbReference>
<dbReference type="PANTHER" id="PTHR43065:SF46">
    <property type="entry name" value="C4-DICARBOXYLATE TRANSPORT SENSOR PROTEIN DCTB"/>
    <property type="match status" value="1"/>
</dbReference>
<dbReference type="InterPro" id="IPR005467">
    <property type="entry name" value="His_kinase_dom"/>
</dbReference>
<organism evidence="14 15">
    <name type="scientific">Pendulispora brunnea</name>
    <dbReference type="NCBI Taxonomy" id="2905690"/>
    <lineage>
        <taxon>Bacteria</taxon>
        <taxon>Pseudomonadati</taxon>
        <taxon>Myxococcota</taxon>
        <taxon>Myxococcia</taxon>
        <taxon>Myxococcales</taxon>
        <taxon>Sorangiineae</taxon>
        <taxon>Pendulisporaceae</taxon>
        <taxon>Pendulispora</taxon>
    </lineage>
</organism>
<evidence type="ECO:0000256" key="12">
    <source>
        <dbReference type="ARBA" id="ARBA00023012"/>
    </source>
</evidence>
<comment type="subcellular location">
    <subcellularLocation>
        <location evidence="2">Cell membrane</location>
        <topology evidence="2">Multi-pass membrane protein</topology>
    </subcellularLocation>
</comment>
<dbReference type="PIRSF" id="PIRSF036431">
    <property type="entry name" value="STHK_DctB"/>
    <property type="match status" value="1"/>
</dbReference>
<keyword evidence="5" id="KW-0597">Phosphoprotein</keyword>
<keyword evidence="6" id="KW-0808">Transferase</keyword>
<dbReference type="Pfam" id="PF02518">
    <property type="entry name" value="HATPase_c"/>
    <property type="match status" value="1"/>
</dbReference>
<dbReference type="GO" id="GO:0005524">
    <property type="term" value="F:ATP binding"/>
    <property type="evidence" value="ECO:0007669"/>
    <property type="project" value="UniProtKB-KW"/>
</dbReference>
<keyword evidence="8" id="KW-0547">Nucleotide-binding</keyword>
<keyword evidence="12" id="KW-0902">Two-component regulatory system</keyword>
<dbReference type="Gene3D" id="6.10.250.3020">
    <property type="match status" value="1"/>
</dbReference>
<evidence type="ECO:0000256" key="7">
    <source>
        <dbReference type="ARBA" id="ARBA00022692"/>
    </source>
</evidence>
<evidence type="ECO:0000256" key="1">
    <source>
        <dbReference type="ARBA" id="ARBA00000085"/>
    </source>
</evidence>
<dbReference type="InterPro" id="IPR004358">
    <property type="entry name" value="Sig_transdc_His_kin-like_C"/>
</dbReference>
<evidence type="ECO:0000256" key="10">
    <source>
        <dbReference type="ARBA" id="ARBA00022840"/>
    </source>
</evidence>
<dbReference type="Proteomes" id="UP001379533">
    <property type="component" value="Chromosome"/>
</dbReference>
<evidence type="ECO:0000256" key="9">
    <source>
        <dbReference type="ARBA" id="ARBA00022777"/>
    </source>
</evidence>
<evidence type="ECO:0000256" key="2">
    <source>
        <dbReference type="ARBA" id="ARBA00004651"/>
    </source>
</evidence>
<evidence type="ECO:0000256" key="5">
    <source>
        <dbReference type="ARBA" id="ARBA00022553"/>
    </source>
</evidence>
<dbReference type="InterPro" id="IPR029151">
    <property type="entry name" value="Sensor-like_sf"/>
</dbReference>
<dbReference type="SMART" id="SM00388">
    <property type="entry name" value="HisKA"/>
    <property type="match status" value="1"/>
</dbReference>
<dbReference type="PROSITE" id="PS50109">
    <property type="entry name" value="HIS_KIN"/>
    <property type="match status" value="1"/>
</dbReference>
<evidence type="ECO:0000313" key="15">
    <source>
        <dbReference type="Proteomes" id="UP001379533"/>
    </source>
</evidence>
<keyword evidence="7" id="KW-0812">Transmembrane</keyword>
<dbReference type="InterPro" id="IPR036890">
    <property type="entry name" value="HATPase_C_sf"/>
</dbReference>
<name>A0ABZ2K677_9BACT</name>
<dbReference type="PRINTS" id="PR00344">
    <property type="entry name" value="BCTRLSENSOR"/>
</dbReference>
<dbReference type="SUPFAM" id="SSF55874">
    <property type="entry name" value="ATPase domain of HSP90 chaperone/DNA topoisomerase II/histidine kinase"/>
    <property type="match status" value="1"/>
</dbReference>
<feature type="domain" description="Histidine kinase" evidence="13">
    <location>
        <begin position="371"/>
        <end position="583"/>
    </location>
</feature>
<dbReference type="InterPro" id="IPR036097">
    <property type="entry name" value="HisK_dim/P_sf"/>
</dbReference>
<evidence type="ECO:0000256" key="3">
    <source>
        <dbReference type="ARBA" id="ARBA00012438"/>
    </source>
</evidence>
<keyword evidence="11" id="KW-0472">Membrane</keyword>
<dbReference type="SUPFAM" id="SSF103190">
    <property type="entry name" value="Sensory domain-like"/>
    <property type="match status" value="1"/>
</dbReference>